<comment type="pathway">
    <text evidence="1 10">Amino-acid biosynthesis; L-threonine biosynthesis; L-threonine from L-aspartate: step 3/5.</text>
</comment>
<comment type="catalytic activity">
    <reaction evidence="10">
        <text>L-homoserine + NADP(+) = L-aspartate 4-semialdehyde + NADPH + H(+)</text>
        <dbReference type="Rhea" id="RHEA:15761"/>
        <dbReference type="ChEBI" id="CHEBI:15378"/>
        <dbReference type="ChEBI" id="CHEBI:57476"/>
        <dbReference type="ChEBI" id="CHEBI:57783"/>
        <dbReference type="ChEBI" id="CHEBI:58349"/>
        <dbReference type="ChEBI" id="CHEBI:537519"/>
        <dbReference type="EC" id="1.1.1.3"/>
    </reaction>
</comment>
<dbReference type="AlphaFoldDB" id="A0A0C1D398"/>
<keyword evidence="9 10" id="KW-0486">Methionine biosynthesis</keyword>
<evidence type="ECO:0000256" key="2">
    <source>
        <dbReference type="ARBA" id="ARBA00005062"/>
    </source>
</evidence>
<gene>
    <name evidence="14" type="ORF">OC25_26340</name>
</gene>
<proteinExistence type="inferred from homology"/>
<dbReference type="GO" id="GO:0050661">
    <property type="term" value="F:NADP binding"/>
    <property type="evidence" value="ECO:0007669"/>
    <property type="project" value="InterPro"/>
</dbReference>
<feature type="domain" description="Aspartate/homoserine dehydrogenase NAD-binding" evidence="13">
    <location>
        <begin position="11"/>
        <end position="120"/>
    </location>
</feature>
<dbReference type="OrthoDB" id="9808167at2"/>
<dbReference type="SUPFAM" id="SSF51735">
    <property type="entry name" value="NAD(P)-binding Rossmann-fold domains"/>
    <property type="match status" value="1"/>
</dbReference>
<evidence type="ECO:0000256" key="9">
    <source>
        <dbReference type="ARBA" id="ARBA00023167"/>
    </source>
</evidence>
<dbReference type="GO" id="GO:0009086">
    <property type="term" value="P:methionine biosynthetic process"/>
    <property type="evidence" value="ECO:0007669"/>
    <property type="project" value="UniProtKB-KW"/>
</dbReference>
<dbReference type="Pfam" id="PF00742">
    <property type="entry name" value="Homoserine_dh"/>
    <property type="match status" value="1"/>
</dbReference>
<dbReference type="PROSITE" id="PS01042">
    <property type="entry name" value="HOMOSER_DHGENASE"/>
    <property type="match status" value="1"/>
</dbReference>
<evidence type="ECO:0000256" key="8">
    <source>
        <dbReference type="ARBA" id="ARBA00023002"/>
    </source>
</evidence>
<keyword evidence="7 10" id="KW-0791">Threonine biosynthesis</keyword>
<comment type="similarity">
    <text evidence="3 11">Belongs to the homoserine dehydrogenase family.</text>
</comment>
<protein>
    <recommendedName>
        <fullName evidence="5 10">Homoserine dehydrogenase</fullName>
        <ecNumber evidence="4 10">1.1.1.3</ecNumber>
    </recommendedName>
</protein>
<keyword evidence="8 10" id="KW-0560">Oxidoreductase</keyword>
<evidence type="ECO:0000256" key="3">
    <source>
        <dbReference type="ARBA" id="ARBA00006753"/>
    </source>
</evidence>
<dbReference type="Gene3D" id="3.30.360.10">
    <property type="entry name" value="Dihydrodipicolinate Reductase, domain 2"/>
    <property type="match status" value="1"/>
</dbReference>
<evidence type="ECO:0000259" key="12">
    <source>
        <dbReference type="Pfam" id="PF00742"/>
    </source>
</evidence>
<organism evidence="14 15">
    <name type="scientific">Pedobacter kyungheensis</name>
    <dbReference type="NCBI Taxonomy" id="1069985"/>
    <lineage>
        <taxon>Bacteria</taxon>
        <taxon>Pseudomonadati</taxon>
        <taxon>Bacteroidota</taxon>
        <taxon>Sphingobacteriia</taxon>
        <taxon>Sphingobacteriales</taxon>
        <taxon>Sphingobacteriaceae</taxon>
        <taxon>Pedobacter</taxon>
    </lineage>
</organism>
<dbReference type="Gene3D" id="3.40.50.720">
    <property type="entry name" value="NAD(P)-binding Rossmann-like Domain"/>
    <property type="match status" value="1"/>
</dbReference>
<sequence>MSKNLKIGLFGFGVVGQGLLDIIQSQNLNLEIIKIAIKDPKKKRTLNKDLFTTDRNEILNNTEINTIVELINDADAAYEIVTTALKNGKNVVSANKKMIATHLKELVDLQAEHGTSLLYEGAVCGSIPIIRNLEEYYDNELFHALSGIFNGSSNYILSKIFNENQGYDSALKEAQDLGFAETDPILDVGGYDPKYKLAIATAHAYGLFVNPDSILNIGIQNLSDYDIKYAREKNFKIKLVPTARKVNTKDVVTYVLPKLVAKDDFLYNVENEYNAVAVQAAFADKQFFYGKGAGGHPTGAAVLSDIAALRYDYRYEYKKYHAENGVKHTEEILLEVYLRYADEDLITLLEFDNISERYAANSYKYVVGTLKLESLIKNRELLLDPAVFVAYTGRQIYKQELLSENVFAEELAAL</sequence>
<dbReference type="SUPFAM" id="SSF55347">
    <property type="entry name" value="Glyceraldehyde-3-phosphate dehydrogenase-like, C-terminal domain"/>
    <property type="match status" value="1"/>
</dbReference>
<keyword evidence="15" id="KW-1185">Reference proteome</keyword>
<accession>A0A0C1D398</accession>
<comment type="pathway">
    <text evidence="2 10">Amino-acid biosynthesis; L-methionine biosynthesis via de novo pathway; L-homoserine from L-aspartate: step 3/3.</text>
</comment>
<evidence type="ECO:0000259" key="13">
    <source>
        <dbReference type="Pfam" id="PF03447"/>
    </source>
</evidence>
<dbReference type="RefSeq" id="WP_039483444.1">
    <property type="nucleotide sequence ID" value="NZ_JSYN01000054.1"/>
</dbReference>
<evidence type="ECO:0000256" key="7">
    <source>
        <dbReference type="ARBA" id="ARBA00022697"/>
    </source>
</evidence>
<reference evidence="14 15" key="1">
    <citation type="submission" date="2014-10" db="EMBL/GenBank/DDBJ databases">
        <title>Pedobacter Kyungheensis.</title>
        <authorList>
            <person name="Anderson B.M."/>
            <person name="Newman J.D."/>
        </authorList>
    </citation>
    <scope>NUCLEOTIDE SEQUENCE [LARGE SCALE GENOMIC DNA]</scope>
    <source>
        <strain evidence="14 15">KACC 16221</strain>
    </source>
</reference>
<dbReference type="NCBIfam" id="NF004976">
    <property type="entry name" value="PRK06349.1"/>
    <property type="match status" value="1"/>
</dbReference>
<evidence type="ECO:0000256" key="10">
    <source>
        <dbReference type="RuleBase" id="RU000579"/>
    </source>
</evidence>
<dbReference type="InterPro" id="IPR005106">
    <property type="entry name" value="Asp/hSer_DH_NAD-bd"/>
</dbReference>
<dbReference type="InterPro" id="IPR036291">
    <property type="entry name" value="NAD(P)-bd_dom_sf"/>
</dbReference>
<evidence type="ECO:0000313" key="15">
    <source>
        <dbReference type="Proteomes" id="UP000031246"/>
    </source>
</evidence>
<dbReference type="PANTHER" id="PTHR43331:SF1">
    <property type="entry name" value="HOMOSERINE DEHYDROGENASE"/>
    <property type="match status" value="1"/>
</dbReference>
<evidence type="ECO:0000256" key="11">
    <source>
        <dbReference type="RuleBase" id="RU004171"/>
    </source>
</evidence>
<dbReference type="Proteomes" id="UP000031246">
    <property type="component" value="Unassembled WGS sequence"/>
</dbReference>
<dbReference type="EMBL" id="JSYN01000054">
    <property type="protein sequence ID" value="KIA88280.1"/>
    <property type="molecule type" value="Genomic_DNA"/>
</dbReference>
<evidence type="ECO:0000313" key="14">
    <source>
        <dbReference type="EMBL" id="KIA88280.1"/>
    </source>
</evidence>
<dbReference type="FunFam" id="3.30.360.10:FF:000005">
    <property type="entry name" value="Homoserine dehydrogenase"/>
    <property type="match status" value="1"/>
</dbReference>
<dbReference type="UniPathway" id="UPA00050">
    <property type="reaction ID" value="UER00063"/>
</dbReference>
<evidence type="ECO:0000256" key="1">
    <source>
        <dbReference type="ARBA" id="ARBA00005056"/>
    </source>
</evidence>
<evidence type="ECO:0000256" key="6">
    <source>
        <dbReference type="ARBA" id="ARBA00022605"/>
    </source>
</evidence>
<comment type="caution">
    <text evidence="14">The sequence shown here is derived from an EMBL/GenBank/DDBJ whole genome shotgun (WGS) entry which is preliminary data.</text>
</comment>
<dbReference type="Pfam" id="PF03447">
    <property type="entry name" value="NAD_binding_3"/>
    <property type="match status" value="1"/>
</dbReference>
<dbReference type="PANTHER" id="PTHR43331">
    <property type="entry name" value="HOMOSERINE DEHYDROGENASE"/>
    <property type="match status" value="1"/>
</dbReference>
<feature type="domain" description="Homoserine dehydrogenase catalytic" evidence="12">
    <location>
        <begin position="128"/>
        <end position="306"/>
    </location>
</feature>
<dbReference type="EC" id="1.1.1.3" evidence="4 10"/>
<dbReference type="GO" id="GO:0009088">
    <property type="term" value="P:threonine biosynthetic process"/>
    <property type="evidence" value="ECO:0007669"/>
    <property type="project" value="UniProtKB-UniPathway"/>
</dbReference>
<dbReference type="GO" id="GO:0004412">
    <property type="term" value="F:homoserine dehydrogenase activity"/>
    <property type="evidence" value="ECO:0007669"/>
    <property type="project" value="UniProtKB-EC"/>
</dbReference>
<keyword evidence="10" id="KW-0521">NADP</keyword>
<keyword evidence="6 10" id="KW-0028">Amino-acid biosynthesis</keyword>
<dbReference type="InterPro" id="IPR019811">
    <property type="entry name" value="HDH_CS"/>
</dbReference>
<dbReference type="InterPro" id="IPR001342">
    <property type="entry name" value="HDH_cat"/>
</dbReference>
<evidence type="ECO:0000256" key="4">
    <source>
        <dbReference type="ARBA" id="ARBA00013213"/>
    </source>
</evidence>
<dbReference type="UniPathway" id="UPA00051">
    <property type="reaction ID" value="UER00465"/>
</dbReference>
<evidence type="ECO:0000256" key="5">
    <source>
        <dbReference type="ARBA" id="ARBA00013376"/>
    </source>
</evidence>
<name>A0A0C1D398_9SPHI</name>